<name>A0ABS7Z8A3_9SPHI</name>
<dbReference type="EMBL" id="JADEYP010000012">
    <property type="protein sequence ID" value="MCA5005095.1"/>
    <property type="molecule type" value="Genomic_DNA"/>
</dbReference>
<organism evidence="1 2">
    <name type="scientific">Sphingobacterium bovistauri</name>
    <dbReference type="NCBI Taxonomy" id="2781959"/>
    <lineage>
        <taxon>Bacteria</taxon>
        <taxon>Pseudomonadati</taxon>
        <taxon>Bacteroidota</taxon>
        <taxon>Sphingobacteriia</taxon>
        <taxon>Sphingobacteriales</taxon>
        <taxon>Sphingobacteriaceae</taxon>
        <taxon>Sphingobacterium</taxon>
    </lineage>
</organism>
<sequence length="1265" mass="142585">MFTKSKDRNKVNSCISFKKKLALVFITLTIQFVIPIDGVKAEVTTDKYQQIIIKGNVLTIDGKPIVGANIRSKDRKHATKTNDKGEFKLTLGDKIEDIEISMLGYNTVKIPARKIRENQDLVIQLETKNNEIEEINISAQAVPSVKIDLTNRKHLNLGQILEGTVPGLTVKRDLKTEVEYTISDFQSAATYKMRFLTEEEFYNIKNYNIFPKVTNPHFYNTDYISTNAGHQTYQDYINESTSRGTQGSNRLSSSTSTKDNGLQFEMLGASGIDNKSLLLVIDGFVQSKIPENFPLNNIETVEIIRDPLECAKWGPDAMNGIIKITSKQGTAGKLSFDYSSNVYISNKSDNSPENLNLVSSQDVLDFYKELYDNKLLFNANLSGVNHNFVPAKQLLYELDKKMITEDMFKTKWDSLSSISNYEQINSLYRPAVRQNHSLSISGGTEKYNAVFSGLYAYDKLNTIRNSESRYGLSLQNNFNLLDGNLKAKLFVTYNKELGHSSQFEIPNNFDPYQLLLDQNGNYVYDYSTGTFSKALNDVNITRGFLDNGKNAIEDANASDNKRILNNYQTLLNLNWNITKNLDFDLGGKFFIEKAKSNNYTGENHSSTRNQINLYREYINTTSLKTASTYMIPYGGILRRTDENKDNWDLRASLKYRYQINNRNKISFFVGGTGSSTNTEGIPYQTIYGYNDEYSHGLPIVSDNTKSINSVVNGLIRTDNLLNINAASAYNDKNLGFNGKISYQLDNFLQIDATKTYSYFPRPYVSPSYTQTSLSTLDATLDILNLYFKNKGIFNHFTFKTGFKELKTSDLTQQGIRGNYISQLEWKESVRAIVINNFDMTQHQNGTNRNILSDISLGLLKGALVMNANYFQPFDEKGNISGNISYTNAVNKFGISNFAINLSLVNLSPIQKLILGLNTSLDPNAIGISPSALGQRRESSSNRNIVLTLGFLENRITLESRYYNTQLTGLSFSGIVPVDPTTGLTTNIWFGGRSKNEGMTFGLNTEILKAGVNKLGWRMNIVGTYNQSSVDGLPTARKLNTTNPLTLQYNGANQNILRSFSWAGLNEQGHPQIYSTNDNKLTFDGDRSKTYTLADTTIKIVNSGLSRAPWSGGVNPSFEYNGFFASGRIIFNLGHVMRRYIPAPTDVLDSDKLMRERWSESGDELNTDVPKIMQQSYYRTLVTQNSDNSILPADHIRLREIQLGYTFPKNMLQNLRLNALTLSFQMMNVGLWAKNNYGIDPEAITNVGKLIPQQPKQYIFSLNVNF</sequence>
<dbReference type="SUPFAM" id="SSF49464">
    <property type="entry name" value="Carboxypeptidase regulatory domain-like"/>
    <property type="match status" value="1"/>
</dbReference>
<reference evidence="1" key="1">
    <citation type="submission" date="2020-10" db="EMBL/GenBank/DDBJ databases">
        <authorList>
            <person name="Lu T."/>
            <person name="Wang Q."/>
            <person name="Han X."/>
        </authorList>
    </citation>
    <scope>NUCLEOTIDE SEQUENCE</scope>
    <source>
        <strain evidence="1">WQ 366</strain>
    </source>
</reference>
<dbReference type="InterPro" id="IPR037066">
    <property type="entry name" value="Plug_dom_sf"/>
</dbReference>
<dbReference type="Pfam" id="PF13715">
    <property type="entry name" value="CarbopepD_reg_2"/>
    <property type="match status" value="1"/>
</dbReference>
<dbReference type="SUPFAM" id="SSF56935">
    <property type="entry name" value="Porins"/>
    <property type="match status" value="1"/>
</dbReference>
<evidence type="ECO:0000313" key="2">
    <source>
        <dbReference type="Proteomes" id="UP001165302"/>
    </source>
</evidence>
<protein>
    <submittedName>
        <fullName evidence="1">Carboxypeptidase-like regulatory domain-containing protein</fullName>
    </submittedName>
</protein>
<keyword evidence="2" id="KW-1185">Reference proteome</keyword>
<dbReference type="Gene3D" id="2.60.40.1120">
    <property type="entry name" value="Carboxypeptidase-like, regulatory domain"/>
    <property type="match status" value="1"/>
</dbReference>
<dbReference type="Gene3D" id="2.170.130.10">
    <property type="entry name" value="TonB-dependent receptor, plug domain"/>
    <property type="match status" value="1"/>
</dbReference>
<proteinExistence type="predicted"/>
<dbReference type="Proteomes" id="UP001165302">
    <property type="component" value="Unassembled WGS sequence"/>
</dbReference>
<evidence type="ECO:0000313" key="1">
    <source>
        <dbReference type="EMBL" id="MCA5005095.1"/>
    </source>
</evidence>
<gene>
    <name evidence="1" type="ORF">IPZ78_08005</name>
</gene>
<dbReference type="InterPro" id="IPR008969">
    <property type="entry name" value="CarboxyPept-like_regulatory"/>
</dbReference>
<accession>A0ABS7Z8A3</accession>
<dbReference type="RefSeq" id="WP_225552504.1">
    <property type="nucleotide sequence ID" value="NZ_JADEYP010000012.1"/>
</dbReference>
<comment type="caution">
    <text evidence="1">The sequence shown here is derived from an EMBL/GenBank/DDBJ whole genome shotgun (WGS) entry which is preliminary data.</text>
</comment>